<dbReference type="Gene3D" id="3.40.309.10">
    <property type="entry name" value="Aldehyde Dehydrogenase, Chain A, domain 2"/>
    <property type="match status" value="1"/>
</dbReference>
<gene>
    <name evidence="4" type="ORF">ACFPRA_14530</name>
</gene>
<evidence type="ECO:0000259" key="3">
    <source>
        <dbReference type="Pfam" id="PF00171"/>
    </source>
</evidence>
<dbReference type="Pfam" id="PF00171">
    <property type="entry name" value="Aldedh"/>
    <property type="match status" value="1"/>
</dbReference>
<dbReference type="RefSeq" id="WP_381436061.1">
    <property type="nucleotide sequence ID" value="NZ_JBHSNO010000007.1"/>
</dbReference>
<dbReference type="InterPro" id="IPR051020">
    <property type="entry name" value="ALDH-related_metabolic_enz"/>
</dbReference>
<organism evidence="4 5">
    <name type="scientific">Sporosarcina soli</name>
    <dbReference type="NCBI Taxonomy" id="334736"/>
    <lineage>
        <taxon>Bacteria</taxon>
        <taxon>Bacillati</taxon>
        <taxon>Bacillota</taxon>
        <taxon>Bacilli</taxon>
        <taxon>Bacillales</taxon>
        <taxon>Caryophanaceae</taxon>
        <taxon>Sporosarcina</taxon>
    </lineage>
</organism>
<dbReference type="InterPro" id="IPR016161">
    <property type="entry name" value="Ald_DH/histidinol_DH"/>
</dbReference>
<dbReference type="PANTHER" id="PTHR42991">
    <property type="entry name" value="ALDEHYDE DEHYDROGENASE"/>
    <property type="match status" value="1"/>
</dbReference>
<dbReference type="Gene3D" id="3.40.605.10">
    <property type="entry name" value="Aldehyde Dehydrogenase, Chain A, domain 1"/>
    <property type="match status" value="1"/>
</dbReference>
<reference evidence="5" key="1">
    <citation type="journal article" date="2019" name="Int. J. Syst. Evol. Microbiol.">
        <title>The Global Catalogue of Microorganisms (GCM) 10K type strain sequencing project: providing services to taxonomists for standard genome sequencing and annotation.</title>
        <authorList>
            <consortium name="The Broad Institute Genomics Platform"/>
            <consortium name="The Broad Institute Genome Sequencing Center for Infectious Disease"/>
            <person name="Wu L."/>
            <person name="Ma J."/>
        </authorList>
    </citation>
    <scope>NUCLEOTIDE SEQUENCE [LARGE SCALE GENOMIC DNA]</scope>
    <source>
        <strain evidence="5">CGMCC 4.1434</strain>
    </source>
</reference>
<comment type="similarity">
    <text evidence="1">Belongs to the aldehyde dehydrogenase family.</text>
</comment>
<dbReference type="EMBL" id="JBHSNO010000007">
    <property type="protein sequence ID" value="MFC5590121.1"/>
    <property type="molecule type" value="Genomic_DNA"/>
</dbReference>
<dbReference type="InterPro" id="IPR015590">
    <property type="entry name" value="Aldehyde_DH_dom"/>
</dbReference>
<comment type="caution">
    <text evidence="4">The sequence shown here is derived from an EMBL/GenBank/DDBJ whole genome shotgun (WGS) entry which is preliminary data.</text>
</comment>
<evidence type="ECO:0000313" key="4">
    <source>
        <dbReference type="EMBL" id="MFC5590121.1"/>
    </source>
</evidence>
<proteinExistence type="inferred from homology"/>
<accession>A0ABW0TMT4</accession>
<keyword evidence="2" id="KW-0560">Oxidoreductase</keyword>
<evidence type="ECO:0000313" key="5">
    <source>
        <dbReference type="Proteomes" id="UP001596109"/>
    </source>
</evidence>
<sequence length="473" mass="51036">MNKQYYVNGEWKSSMDFAELQSPHTKGVIAHIPQATREEVEQAIEVADGARKQMATLTAYERAAILEHIAQLFIDNRQQAAEIISLEAAKPMKYALGEIDRTIETYKFAAEEAKRLTGELIPMDAAKNGANRFGYTIEEPIGVIGAITPFNFPQNLVAHKVGPAIAAGNTIVLKPASQTPLSALFLAELIDQTALPKGAFNVITGSGRTVGDALVESDKVKMITFTGSPAVGIGIRNKAGLKKVALELGSNAGLIIDKGVDLSDIVPKCVMGAFSNQGQVCISLQRAYVMDDVFEEFLEQFTVLTKQLVVGSPLEETTDISAMIHPSEQERAVNWVNEAVEQGAEIVVGGSIDNGVFMPTILTNVSPTLKVSCQEVFAPIVIVNRISSIEEGIAAINDSNYGLQAGIFTNDIQTAFTASKQLEVGGVMINDIPTYRVDQMPYGGVKESGTGKEGLKYAIHEMTETKLVVWNNN</sequence>
<dbReference type="PANTHER" id="PTHR42991:SF1">
    <property type="entry name" value="ALDEHYDE DEHYDROGENASE"/>
    <property type="match status" value="1"/>
</dbReference>
<dbReference type="Proteomes" id="UP001596109">
    <property type="component" value="Unassembled WGS sequence"/>
</dbReference>
<evidence type="ECO:0000256" key="2">
    <source>
        <dbReference type="ARBA" id="ARBA00023002"/>
    </source>
</evidence>
<protein>
    <submittedName>
        <fullName evidence="4">Aldehyde dehydrogenase family protein</fullName>
    </submittedName>
</protein>
<evidence type="ECO:0000256" key="1">
    <source>
        <dbReference type="ARBA" id="ARBA00009986"/>
    </source>
</evidence>
<dbReference type="SUPFAM" id="SSF53720">
    <property type="entry name" value="ALDH-like"/>
    <property type="match status" value="1"/>
</dbReference>
<dbReference type="InterPro" id="IPR016163">
    <property type="entry name" value="Ald_DH_C"/>
</dbReference>
<name>A0ABW0TMT4_9BACL</name>
<dbReference type="InterPro" id="IPR016162">
    <property type="entry name" value="Ald_DH_N"/>
</dbReference>
<keyword evidence="5" id="KW-1185">Reference proteome</keyword>
<dbReference type="CDD" id="cd07149">
    <property type="entry name" value="ALDH_y4uC"/>
    <property type="match status" value="1"/>
</dbReference>
<feature type="domain" description="Aldehyde dehydrogenase" evidence="3">
    <location>
        <begin position="18"/>
        <end position="468"/>
    </location>
</feature>